<dbReference type="InterPro" id="IPR036250">
    <property type="entry name" value="AcylCo_DH-like_C"/>
</dbReference>
<dbReference type="AlphaFoldDB" id="A0A6P1YI27"/>
<dbReference type="SUPFAM" id="SSF47203">
    <property type="entry name" value="Acyl-CoA dehydrogenase C-terminal domain-like"/>
    <property type="match status" value="1"/>
</dbReference>
<organism evidence="3 4">
    <name type="scientific">Ancylobacter pratisalsi</name>
    <dbReference type="NCBI Taxonomy" id="1745854"/>
    <lineage>
        <taxon>Bacteria</taxon>
        <taxon>Pseudomonadati</taxon>
        <taxon>Pseudomonadota</taxon>
        <taxon>Alphaproteobacteria</taxon>
        <taxon>Hyphomicrobiales</taxon>
        <taxon>Xanthobacteraceae</taxon>
        <taxon>Ancylobacter</taxon>
    </lineage>
</organism>
<dbReference type="KEGG" id="apra:G3A50_03725"/>
<dbReference type="PANTHER" id="PTHR48083">
    <property type="entry name" value="MEDIUM-CHAIN SPECIFIC ACYL-COA DEHYDROGENASE, MITOCHONDRIAL-RELATED"/>
    <property type="match status" value="1"/>
</dbReference>
<dbReference type="GO" id="GO:0003995">
    <property type="term" value="F:acyl-CoA dehydrogenase activity"/>
    <property type="evidence" value="ECO:0007669"/>
    <property type="project" value="TreeGrafter"/>
</dbReference>
<dbReference type="GO" id="GO:0016712">
    <property type="term" value="F:oxidoreductase activity, acting on paired donors, with incorporation or reduction of molecular oxygen, reduced flavin or flavoprotein as one donor, and incorporation of one atom of oxygen"/>
    <property type="evidence" value="ECO:0007669"/>
    <property type="project" value="TreeGrafter"/>
</dbReference>
<dbReference type="InterPro" id="IPR050741">
    <property type="entry name" value="Acyl-CoA_dehydrogenase"/>
</dbReference>
<dbReference type="Gene3D" id="1.20.140.10">
    <property type="entry name" value="Butyryl-CoA Dehydrogenase, subunit A, domain 3"/>
    <property type="match status" value="1"/>
</dbReference>
<dbReference type="PIRSF" id="PIRSF016578">
    <property type="entry name" value="HsaA"/>
    <property type="match status" value="1"/>
</dbReference>
<dbReference type="InterPro" id="IPR037069">
    <property type="entry name" value="AcylCoA_DH/ox_N_sf"/>
</dbReference>
<keyword evidence="4" id="KW-1185">Reference proteome</keyword>
<gene>
    <name evidence="3" type="ORF">G3A50_03725</name>
</gene>
<dbReference type="InterPro" id="IPR013107">
    <property type="entry name" value="Acyl-CoA_DH_C"/>
</dbReference>
<evidence type="ECO:0000256" key="1">
    <source>
        <dbReference type="ARBA" id="ARBA00023002"/>
    </source>
</evidence>
<dbReference type="RefSeq" id="WP_163074006.1">
    <property type="nucleotide sequence ID" value="NZ_CP048630.1"/>
</dbReference>
<evidence type="ECO:0000313" key="3">
    <source>
        <dbReference type="EMBL" id="QIB32919.1"/>
    </source>
</evidence>
<dbReference type="Gene3D" id="2.40.110.10">
    <property type="entry name" value="Butyryl-CoA Dehydrogenase, subunit A, domain 2"/>
    <property type="match status" value="1"/>
</dbReference>
<proteinExistence type="predicted"/>
<sequence length="407" mass="43603">MNKPVDASFLRPPADGEAELARLQPLFDRIEAGASERERERILPFAEVALLREAGYGALRLPRGDTVGLTFRQLLKIVIRLGAADSNVAHIFRNHFTVNELYARRAREGQGRVWQDAIARGAIFGLGNIELGAKSAGGVLPATTITPEGDGFRLEGTKYYTTGTLYADYVLVRAATPDERLASVIIPVRREGIEIVNDWDGVGQRLTASGTGHFRHVRVEGAEVVFDADGVGYGHAYSNTLAQLYVTAIVAGIARAVVNDARRLLLGRTRTFYYANAERPADDPLLQQVLGELSTDAFAAEAAVLAAAEVLDAVGAARDSGRDDAALAHDAALAAARAKLIVDELAIRSAGRIFDLAGASAASRARNLDRHWRNARTLATHNPGVTKAAAIGAFEANGTRLPAKGFF</sequence>
<dbReference type="PANTHER" id="PTHR48083:SF19">
    <property type="entry name" value="FLAVIN-DEPENDENT MONOOXYGENASE, OXYGENASE SUBUNIT HSAA"/>
    <property type="match status" value="1"/>
</dbReference>
<protein>
    <submittedName>
        <fullName evidence="3">Acyl-CoA dehydrogenase</fullName>
    </submittedName>
</protein>
<evidence type="ECO:0000313" key="4">
    <source>
        <dbReference type="Proteomes" id="UP000464751"/>
    </source>
</evidence>
<name>A0A6P1YI27_9HYPH</name>
<accession>A0A6P1YI27</accession>
<keyword evidence="1" id="KW-0560">Oxidoreductase</keyword>
<dbReference type="SUPFAM" id="SSF56645">
    <property type="entry name" value="Acyl-CoA dehydrogenase NM domain-like"/>
    <property type="match status" value="1"/>
</dbReference>
<dbReference type="Proteomes" id="UP000464751">
    <property type="component" value="Chromosome"/>
</dbReference>
<dbReference type="Gene3D" id="1.10.540.10">
    <property type="entry name" value="Acyl-CoA dehydrogenase/oxidase, N-terminal domain"/>
    <property type="match status" value="1"/>
</dbReference>
<dbReference type="GO" id="GO:0005737">
    <property type="term" value="C:cytoplasm"/>
    <property type="evidence" value="ECO:0007669"/>
    <property type="project" value="TreeGrafter"/>
</dbReference>
<feature type="domain" description="Acyl-CoA dehydrogenase C-terminal" evidence="2">
    <location>
        <begin position="247"/>
        <end position="381"/>
    </location>
</feature>
<dbReference type="GO" id="GO:0050660">
    <property type="term" value="F:flavin adenine dinucleotide binding"/>
    <property type="evidence" value="ECO:0007669"/>
    <property type="project" value="InterPro"/>
</dbReference>
<dbReference type="Pfam" id="PF08028">
    <property type="entry name" value="Acyl-CoA_dh_2"/>
    <property type="match status" value="1"/>
</dbReference>
<evidence type="ECO:0000259" key="2">
    <source>
        <dbReference type="Pfam" id="PF08028"/>
    </source>
</evidence>
<dbReference type="InterPro" id="IPR009100">
    <property type="entry name" value="AcylCoA_DH/oxidase_NM_dom_sf"/>
</dbReference>
<dbReference type="EMBL" id="CP048630">
    <property type="protein sequence ID" value="QIB32919.1"/>
    <property type="molecule type" value="Genomic_DNA"/>
</dbReference>
<dbReference type="GO" id="GO:0033539">
    <property type="term" value="P:fatty acid beta-oxidation using acyl-CoA dehydrogenase"/>
    <property type="evidence" value="ECO:0007669"/>
    <property type="project" value="TreeGrafter"/>
</dbReference>
<dbReference type="InterPro" id="IPR046373">
    <property type="entry name" value="Acyl-CoA_Oxase/DH_mid-dom_sf"/>
</dbReference>
<reference evidence="3 4" key="1">
    <citation type="submission" date="2020-02" db="EMBL/GenBank/DDBJ databases">
        <authorList>
            <person name="Li G."/>
        </authorList>
    </citation>
    <scope>NUCLEOTIDE SEQUENCE [LARGE SCALE GENOMIC DNA]</scope>
    <source>
        <strain evidence="3 4">DSM 102029</strain>
    </source>
</reference>